<evidence type="ECO:0000256" key="1">
    <source>
        <dbReference type="ARBA" id="ARBA00004141"/>
    </source>
</evidence>
<evidence type="ECO:0000313" key="8">
    <source>
        <dbReference type="EMBL" id="KAK2091453.1"/>
    </source>
</evidence>
<evidence type="ECO:0000313" key="9">
    <source>
        <dbReference type="Proteomes" id="UP001266305"/>
    </source>
</evidence>
<accession>A0ABQ9U310</accession>
<dbReference type="Proteomes" id="UP001266305">
    <property type="component" value="Unassembled WGS sequence"/>
</dbReference>
<dbReference type="Pfam" id="PF00209">
    <property type="entry name" value="SNF"/>
    <property type="match status" value="1"/>
</dbReference>
<evidence type="ECO:0000256" key="2">
    <source>
        <dbReference type="ARBA" id="ARBA00022448"/>
    </source>
</evidence>
<dbReference type="SUPFAM" id="SSF161070">
    <property type="entry name" value="SNF-like"/>
    <property type="match status" value="1"/>
</dbReference>
<keyword evidence="9" id="KW-1185">Reference proteome</keyword>
<sequence length="245" mass="26864">MFAGFVIFSIVGFMAHVTKRSIADVAASGQRNTVLGRAPGMGALTMLAFAIITITTTTWAMSTLLTTQPSVPQSPRKTQDSPALHGQASSQGEEPAVCRAEAPEAHGGHTTGPLKKWAGPGLAFLAYPEAVTQLPISPLWAILFFSMLLMLGIDSQFCTVEGFITALVDEYPRLLRNRRELFIAAVCIISYLIGLSNITQGGIYVFKLFDYYSASGMSLLFLVFFECVSISWFYENRNKNHFLKF</sequence>
<name>A0ABQ9U310_SAGOE</name>
<comment type="subcellular location">
    <subcellularLocation>
        <location evidence="1">Membrane</location>
        <topology evidence="1">Multi-pass membrane protein</topology>
    </subcellularLocation>
</comment>
<feature type="transmembrane region" description="Helical" evidence="7">
    <location>
        <begin position="181"/>
        <end position="206"/>
    </location>
</feature>
<gene>
    <name evidence="8" type="primary">SLC6A1_1</name>
    <name evidence="8" type="ORF">P7K49_030737</name>
</gene>
<protein>
    <submittedName>
        <fullName evidence="8">Sodium- and chloride-dependent GABA transporter 1</fullName>
    </submittedName>
</protein>
<dbReference type="InterPro" id="IPR000175">
    <property type="entry name" value="Na/ntran_symport"/>
</dbReference>
<dbReference type="PROSITE" id="PS50267">
    <property type="entry name" value="NA_NEUROTRAN_SYMP_3"/>
    <property type="match status" value="1"/>
</dbReference>
<evidence type="ECO:0000256" key="5">
    <source>
        <dbReference type="ARBA" id="ARBA00023136"/>
    </source>
</evidence>
<dbReference type="PRINTS" id="PR00176">
    <property type="entry name" value="NANEUSMPORT"/>
</dbReference>
<dbReference type="PANTHER" id="PTHR11616">
    <property type="entry name" value="SODIUM/CHLORIDE DEPENDENT TRANSPORTER"/>
    <property type="match status" value="1"/>
</dbReference>
<evidence type="ECO:0000256" key="3">
    <source>
        <dbReference type="ARBA" id="ARBA00022692"/>
    </source>
</evidence>
<dbReference type="InterPro" id="IPR037272">
    <property type="entry name" value="SNS_sf"/>
</dbReference>
<reference evidence="8 9" key="1">
    <citation type="submission" date="2023-05" db="EMBL/GenBank/DDBJ databases">
        <title>B98-5 Cell Line De Novo Hybrid Assembly: An Optical Mapping Approach.</title>
        <authorList>
            <person name="Kananen K."/>
            <person name="Auerbach J.A."/>
            <person name="Kautto E."/>
            <person name="Blachly J.S."/>
        </authorList>
    </citation>
    <scope>NUCLEOTIDE SEQUENCE [LARGE SCALE GENOMIC DNA]</scope>
    <source>
        <strain evidence="8">B95-8</strain>
        <tissue evidence="8">Cell line</tissue>
    </source>
</reference>
<dbReference type="EMBL" id="JASSZA010000016">
    <property type="protein sequence ID" value="KAK2091453.1"/>
    <property type="molecule type" value="Genomic_DNA"/>
</dbReference>
<proteinExistence type="predicted"/>
<organism evidence="8 9">
    <name type="scientific">Saguinus oedipus</name>
    <name type="common">Cotton-top tamarin</name>
    <name type="synonym">Oedipomidas oedipus</name>
    <dbReference type="NCBI Taxonomy" id="9490"/>
    <lineage>
        <taxon>Eukaryota</taxon>
        <taxon>Metazoa</taxon>
        <taxon>Chordata</taxon>
        <taxon>Craniata</taxon>
        <taxon>Vertebrata</taxon>
        <taxon>Euteleostomi</taxon>
        <taxon>Mammalia</taxon>
        <taxon>Eutheria</taxon>
        <taxon>Euarchontoglires</taxon>
        <taxon>Primates</taxon>
        <taxon>Haplorrhini</taxon>
        <taxon>Platyrrhini</taxon>
        <taxon>Cebidae</taxon>
        <taxon>Callitrichinae</taxon>
        <taxon>Saguinus</taxon>
    </lineage>
</organism>
<keyword evidence="4 7" id="KW-1133">Transmembrane helix</keyword>
<keyword evidence="2" id="KW-0813">Transport</keyword>
<evidence type="ECO:0000256" key="6">
    <source>
        <dbReference type="SAM" id="MobiDB-lite"/>
    </source>
</evidence>
<evidence type="ECO:0000256" key="4">
    <source>
        <dbReference type="ARBA" id="ARBA00022989"/>
    </source>
</evidence>
<feature type="transmembrane region" description="Helical" evidence="7">
    <location>
        <begin position="212"/>
        <end position="234"/>
    </location>
</feature>
<dbReference type="PANTHER" id="PTHR11616:SF138">
    <property type="entry name" value="SODIUM- AND CHLORIDE-DEPENDENT GABA TRANSPORTER 1"/>
    <property type="match status" value="1"/>
</dbReference>
<evidence type="ECO:0000256" key="7">
    <source>
        <dbReference type="SAM" id="Phobius"/>
    </source>
</evidence>
<comment type="caution">
    <text evidence="8">The sequence shown here is derived from an EMBL/GenBank/DDBJ whole genome shotgun (WGS) entry which is preliminary data.</text>
</comment>
<feature type="region of interest" description="Disordered" evidence="6">
    <location>
        <begin position="68"/>
        <end position="96"/>
    </location>
</feature>
<keyword evidence="5 7" id="KW-0472">Membrane</keyword>
<feature type="transmembrane region" description="Helical" evidence="7">
    <location>
        <begin position="44"/>
        <end position="67"/>
    </location>
</feature>
<keyword evidence="3 7" id="KW-0812">Transmembrane</keyword>